<name>A0A4Y2R8N7_ARAVE</name>
<dbReference type="InterPro" id="IPR041588">
    <property type="entry name" value="Integrase_H2C2"/>
</dbReference>
<dbReference type="EMBL" id="BGPR01016182">
    <property type="protein sequence ID" value="GBN72127.1"/>
    <property type="molecule type" value="Genomic_DNA"/>
</dbReference>
<dbReference type="Pfam" id="PF17921">
    <property type="entry name" value="Integrase_H2C2"/>
    <property type="match status" value="1"/>
</dbReference>
<evidence type="ECO:0000313" key="2">
    <source>
        <dbReference type="EMBL" id="GBN72127.1"/>
    </source>
</evidence>
<proteinExistence type="predicted"/>
<accession>A0A4Y2R8N7</accession>
<dbReference type="Gene3D" id="1.10.340.70">
    <property type="match status" value="1"/>
</dbReference>
<feature type="non-terminal residue" evidence="2">
    <location>
        <position position="1"/>
    </location>
</feature>
<organism evidence="2 3">
    <name type="scientific">Araneus ventricosus</name>
    <name type="common">Orbweaver spider</name>
    <name type="synonym">Epeira ventricosa</name>
    <dbReference type="NCBI Taxonomy" id="182803"/>
    <lineage>
        <taxon>Eukaryota</taxon>
        <taxon>Metazoa</taxon>
        <taxon>Ecdysozoa</taxon>
        <taxon>Arthropoda</taxon>
        <taxon>Chelicerata</taxon>
        <taxon>Arachnida</taxon>
        <taxon>Araneae</taxon>
        <taxon>Araneomorphae</taxon>
        <taxon>Entelegynae</taxon>
        <taxon>Araneoidea</taxon>
        <taxon>Araneidae</taxon>
        <taxon>Araneus</taxon>
    </lineage>
</organism>
<dbReference type="FunFam" id="1.10.340.70:FF:000001">
    <property type="entry name" value="Retrovirus-related Pol polyprotein from transposon gypsy-like Protein"/>
    <property type="match status" value="1"/>
</dbReference>
<reference evidence="2 3" key="1">
    <citation type="journal article" date="2019" name="Sci. Rep.">
        <title>Orb-weaving spider Araneus ventricosus genome elucidates the spidroin gene catalogue.</title>
        <authorList>
            <person name="Kono N."/>
            <person name="Nakamura H."/>
            <person name="Ohtoshi R."/>
            <person name="Moran D.A.P."/>
            <person name="Shinohara A."/>
            <person name="Yoshida Y."/>
            <person name="Fujiwara M."/>
            <person name="Mori M."/>
            <person name="Tomita M."/>
            <person name="Arakawa K."/>
        </authorList>
    </citation>
    <scope>NUCLEOTIDE SEQUENCE [LARGE SCALE GENOMIC DNA]</scope>
</reference>
<gene>
    <name evidence="2" type="ORF">AVEN_274870_1</name>
</gene>
<evidence type="ECO:0000313" key="3">
    <source>
        <dbReference type="Proteomes" id="UP000499080"/>
    </source>
</evidence>
<evidence type="ECO:0000259" key="1">
    <source>
        <dbReference type="Pfam" id="PF17921"/>
    </source>
</evidence>
<dbReference type="Proteomes" id="UP000499080">
    <property type="component" value="Unassembled WGS sequence"/>
</dbReference>
<dbReference type="AlphaFoldDB" id="A0A4Y2R8N7"/>
<protein>
    <recommendedName>
        <fullName evidence="1">Integrase zinc-binding domain-containing protein</fullName>
    </recommendedName>
</protein>
<feature type="domain" description="Integrase zinc-binding" evidence="1">
    <location>
        <begin position="96"/>
        <end position="140"/>
    </location>
</feature>
<keyword evidence="3" id="KW-1185">Reference proteome</keyword>
<comment type="caution">
    <text evidence="2">The sequence shown here is derived from an EMBL/GenBank/DDBJ whole genome shotgun (WGS) entry which is preliminary data.</text>
</comment>
<dbReference type="OrthoDB" id="6719878at2759"/>
<sequence>NLKVRLLAGSKDFEYGFEIQHRKGTSHGNVDALSRRPSKEIYKHCTNAEEKFGMETDISVNVLTTEDPWSSSEDGVLYRKWESDAGSFFHSQLILPKTRIQEVLRETHDSGNGGHFGVMKALSKTRERFYWDRLRKMVQRVPCLRSPKRTQNKN</sequence>